<dbReference type="KEGG" id="mmr:Mmar10_1627"/>
<sequence length="211" mass="23730">MRESTMEEHRNYTTDEFEAKLGRIERGWRLQEFNTHQPFQIVEVAYPDPVADRAFATLGLSNLRVCASNPNQMIGTELIIGLSQKHAGSWVLQMLERLAKSVIGGEDPVGPGWGSNPVGPGWVSMIFDPLPTAPWFDRFYLSELKTISPSTGDEITRINDVSILSVVPISESEHEFIAQSGSIEFDRALANLRAHPWDLDRARIQRDLSRP</sequence>
<evidence type="ECO:0000313" key="3">
    <source>
        <dbReference type="Proteomes" id="UP000001964"/>
    </source>
</evidence>
<dbReference type="Pfam" id="PF05076">
    <property type="entry name" value="SUFU"/>
    <property type="match status" value="1"/>
</dbReference>
<proteinExistence type="predicted"/>
<evidence type="ECO:0000259" key="1">
    <source>
        <dbReference type="Pfam" id="PF05076"/>
    </source>
</evidence>
<organism evidence="2 3">
    <name type="scientific">Maricaulis maris (strain MCS10)</name>
    <name type="common">Caulobacter maris</name>
    <dbReference type="NCBI Taxonomy" id="394221"/>
    <lineage>
        <taxon>Bacteria</taxon>
        <taxon>Pseudomonadati</taxon>
        <taxon>Pseudomonadota</taxon>
        <taxon>Alphaproteobacteria</taxon>
        <taxon>Maricaulales</taxon>
        <taxon>Maricaulaceae</taxon>
        <taxon>Maricaulis</taxon>
    </lineage>
</organism>
<gene>
    <name evidence="2" type="ordered locus">Mmar10_1627</name>
</gene>
<accession>Q0AP68</accession>
<protein>
    <recommendedName>
        <fullName evidence="1">Suppressor of fused-like domain-containing protein</fullName>
    </recommendedName>
</protein>
<dbReference type="InterPro" id="IPR020941">
    <property type="entry name" value="SUFU-like_domain"/>
</dbReference>
<keyword evidence="3" id="KW-1185">Reference proteome</keyword>
<dbReference type="Proteomes" id="UP000001964">
    <property type="component" value="Chromosome"/>
</dbReference>
<reference evidence="2 3" key="1">
    <citation type="submission" date="2006-08" db="EMBL/GenBank/DDBJ databases">
        <title>Complete sequence of Maricaulis maris MCS10.</title>
        <authorList>
            <consortium name="US DOE Joint Genome Institute"/>
            <person name="Copeland A."/>
            <person name="Lucas S."/>
            <person name="Lapidus A."/>
            <person name="Barry K."/>
            <person name="Detter J.C."/>
            <person name="Glavina del Rio T."/>
            <person name="Hammon N."/>
            <person name="Israni S."/>
            <person name="Dalin E."/>
            <person name="Tice H."/>
            <person name="Pitluck S."/>
            <person name="Saunders E."/>
            <person name="Brettin T."/>
            <person name="Bruce D."/>
            <person name="Han C."/>
            <person name="Tapia R."/>
            <person name="Gilna P."/>
            <person name="Schmutz J."/>
            <person name="Larimer F."/>
            <person name="Land M."/>
            <person name="Hauser L."/>
            <person name="Kyrpides N."/>
            <person name="Mikhailova N."/>
            <person name="Viollier P."/>
            <person name="Stephens C."/>
            <person name="Richardson P."/>
        </authorList>
    </citation>
    <scope>NUCLEOTIDE SEQUENCE [LARGE SCALE GENOMIC DNA]</scope>
    <source>
        <strain evidence="2 3">MCS10</strain>
    </source>
</reference>
<dbReference type="HOGENOM" id="CLU_1303668_0_0_5"/>
<evidence type="ECO:0000313" key="2">
    <source>
        <dbReference type="EMBL" id="ABI65919.1"/>
    </source>
</evidence>
<dbReference type="STRING" id="394221.Mmar10_1627"/>
<feature type="domain" description="Suppressor of fused-like" evidence="1">
    <location>
        <begin position="37"/>
        <end position="201"/>
    </location>
</feature>
<name>Q0AP68_MARMM</name>
<dbReference type="AlphaFoldDB" id="Q0AP68"/>
<dbReference type="EMBL" id="CP000449">
    <property type="protein sequence ID" value="ABI65919.1"/>
    <property type="molecule type" value="Genomic_DNA"/>
</dbReference>